<dbReference type="AlphaFoldDB" id="A0A1U7WUC8"/>
<dbReference type="RefSeq" id="XP_009778304.1">
    <property type="nucleotide sequence ID" value="XM_009780002.1"/>
</dbReference>
<dbReference type="Proteomes" id="UP000189701">
    <property type="component" value="Unplaced"/>
</dbReference>
<protein>
    <submittedName>
        <fullName evidence="2">Uncharacterized protein LOC104227700 isoform X2</fullName>
    </submittedName>
</protein>
<name>A0A1U7WUC8_NICSY</name>
<reference evidence="2" key="2">
    <citation type="submission" date="2025-08" db="UniProtKB">
        <authorList>
            <consortium name="RefSeq"/>
        </authorList>
    </citation>
    <scope>IDENTIFICATION</scope>
    <source>
        <tissue evidence="2">Leaf</tissue>
    </source>
</reference>
<accession>A0A1U7WUC8</accession>
<gene>
    <name evidence="2" type="primary">LOC104227700</name>
</gene>
<evidence type="ECO:0000313" key="2">
    <source>
        <dbReference type="RefSeq" id="XP_009778304.1"/>
    </source>
</evidence>
<keyword evidence="1" id="KW-1185">Reference proteome</keyword>
<proteinExistence type="predicted"/>
<organism evidence="1 2">
    <name type="scientific">Nicotiana sylvestris</name>
    <name type="common">Wood tobacco</name>
    <name type="synonym">South American tobacco</name>
    <dbReference type="NCBI Taxonomy" id="4096"/>
    <lineage>
        <taxon>Eukaryota</taxon>
        <taxon>Viridiplantae</taxon>
        <taxon>Streptophyta</taxon>
        <taxon>Embryophyta</taxon>
        <taxon>Tracheophyta</taxon>
        <taxon>Spermatophyta</taxon>
        <taxon>Magnoliopsida</taxon>
        <taxon>eudicotyledons</taxon>
        <taxon>Gunneridae</taxon>
        <taxon>Pentapetalae</taxon>
        <taxon>asterids</taxon>
        <taxon>lamiids</taxon>
        <taxon>Solanales</taxon>
        <taxon>Solanaceae</taxon>
        <taxon>Nicotianoideae</taxon>
        <taxon>Nicotianeae</taxon>
        <taxon>Nicotiana</taxon>
    </lineage>
</organism>
<sequence length="99" mass="11355">MEVDRFLPPFNYYNDPRARHPWLNAVLNIPATTPDPRPEVLPQNFSYAQGVVQEGAASMGSVVDTRMIGTHWRFEHPNPSVSFQYQQCHNSFLRARPEG</sequence>
<evidence type="ECO:0000313" key="1">
    <source>
        <dbReference type="Proteomes" id="UP000189701"/>
    </source>
</evidence>
<reference evidence="1" key="1">
    <citation type="journal article" date="2013" name="Genome Biol.">
        <title>Reference genomes and transcriptomes of Nicotiana sylvestris and Nicotiana tomentosiformis.</title>
        <authorList>
            <person name="Sierro N."/>
            <person name="Battey J.N."/>
            <person name="Ouadi S."/>
            <person name="Bovet L."/>
            <person name="Goepfert S."/>
            <person name="Bakaher N."/>
            <person name="Peitsch M.C."/>
            <person name="Ivanov N.V."/>
        </authorList>
    </citation>
    <scope>NUCLEOTIDE SEQUENCE [LARGE SCALE GENOMIC DNA]</scope>
</reference>